<dbReference type="Gene3D" id="3.40.50.410">
    <property type="entry name" value="von Willebrand factor, type A domain"/>
    <property type="match status" value="1"/>
</dbReference>
<dbReference type="InterPro" id="IPR002035">
    <property type="entry name" value="VWF_A"/>
</dbReference>
<evidence type="ECO:0000256" key="1">
    <source>
        <dbReference type="SAM" id="MobiDB-lite"/>
    </source>
</evidence>
<dbReference type="STRING" id="1035195.HMPREF9997_01452"/>
<dbReference type="SMART" id="SM00327">
    <property type="entry name" value="VWA"/>
    <property type="match status" value="1"/>
</dbReference>
<reference evidence="4 5" key="1">
    <citation type="submission" date="2012-05" db="EMBL/GenBank/DDBJ databases">
        <authorList>
            <person name="Weinstock G."/>
            <person name="Sodergren E."/>
            <person name="Lobos E.A."/>
            <person name="Fulton L."/>
            <person name="Fulton R."/>
            <person name="Courtney L."/>
            <person name="Fronick C."/>
            <person name="O'Laughlin M."/>
            <person name="Godfrey J."/>
            <person name="Wilson R.M."/>
            <person name="Miner T."/>
            <person name="Farmer C."/>
            <person name="Delehaunty K."/>
            <person name="Cordes M."/>
            <person name="Minx P."/>
            <person name="Tomlinson C."/>
            <person name="Chen J."/>
            <person name="Wollam A."/>
            <person name="Pepin K.H."/>
            <person name="Bhonagiri V."/>
            <person name="Zhang X."/>
            <person name="Suruliraj S."/>
            <person name="Warren W."/>
            <person name="Mitreva M."/>
            <person name="Mardis E.R."/>
            <person name="Wilson R.K."/>
        </authorList>
    </citation>
    <scope>NUCLEOTIDE SEQUENCE [LARGE SCALE GENOMIC DNA]</scope>
    <source>
        <strain evidence="4 5">F0235</strain>
    </source>
</reference>
<evidence type="ECO:0000313" key="5">
    <source>
        <dbReference type="Proteomes" id="UP000010445"/>
    </source>
</evidence>
<protein>
    <submittedName>
        <fullName evidence="4">von Willebrand factor type A domain protein</fullName>
    </submittedName>
</protein>
<evidence type="ECO:0000259" key="3">
    <source>
        <dbReference type="PROSITE" id="PS50234"/>
    </source>
</evidence>
<dbReference type="SUPFAM" id="SSF53300">
    <property type="entry name" value="vWA-like"/>
    <property type="match status" value="1"/>
</dbReference>
<dbReference type="HOGENOM" id="CLU_027192_0_0_11"/>
<dbReference type="PROSITE" id="PS50234">
    <property type="entry name" value="VWFA"/>
    <property type="match status" value="1"/>
</dbReference>
<proteinExistence type="predicted"/>
<feature type="region of interest" description="Disordered" evidence="1">
    <location>
        <begin position="399"/>
        <end position="420"/>
    </location>
</feature>
<dbReference type="PATRIC" id="fig|1035195.3.peg.1307"/>
<evidence type="ECO:0000313" key="4">
    <source>
        <dbReference type="EMBL" id="EKX90237.1"/>
    </source>
</evidence>
<feature type="compositionally biased region" description="Low complexity" evidence="1">
    <location>
        <begin position="399"/>
        <end position="415"/>
    </location>
</feature>
<keyword evidence="2" id="KW-1133">Transmembrane helix</keyword>
<feature type="transmembrane region" description="Helical" evidence="2">
    <location>
        <begin position="635"/>
        <end position="656"/>
    </location>
</feature>
<keyword evidence="2" id="KW-0472">Membrane</keyword>
<dbReference type="EMBL" id="AMEM01000018">
    <property type="protein sequence ID" value="EKX90237.1"/>
    <property type="molecule type" value="Genomic_DNA"/>
</dbReference>
<dbReference type="Pfam" id="PF13519">
    <property type="entry name" value="VWA_2"/>
    <property type="match status" value="1"/>
</dbReference>
<keyword evidence="5" id="KW-1185">Reference proteome</keyword>
<sequence>MVTMVTSLRRYPTWTLAAVVSIAGVLVAVLTVPQAVAENSSDSPSTSVIIDASGSMLALDAGGQTRMDAAKQATEGLLNDLPKEQRLSLLTYGTQTGSSDEEKAAGCQDVTTLVPMGGNRAEMVSKVKGLNPRGYTPIGKSLQQAEKELPSQGARQIVLVSDGIDTCAPPPVCEVAKQIRQRGVDVVINVIGLNVDDQARSELQCVAKEGGGSYADAKDAASLKEQLVLKSTRNLQGYKASGEQAHGTPTATDAPVIEAGGMKDGKPDPKHYQDVIPAAKSDSKQELHWKVKLDKGERFGIGFMAPPPPLTGNSLGSYIIMNANIKGPHGNPCVNNSRDSNSSEFSHSLEGFALSEVAGEEFSSCEPGEYDVFVESSGPVAADQDLPLELMLWKVPEAADTTTTSAPPTDTPQPTNVELGTSAGKLPSALGPSEAPTVKPGTYDVEIVPGEMLWFKVPVAEGQRLQMAFDVPPIDVENPNELKEDLGRRISWNVMGPTFYPLSTNALKDDTYFHDDNVEAIKDKTTTGTMTTQPIRWNNINSSDLDVYGGFVSGEQYVALRYSTLFRKADQNTQSIPVKFRVAVAATGEAEKAPTLTYRNNGQQSTTTSAASDASTTNNADGGNDAGGIRPTATMLAVGGGAVGLVALLVIGVVIITRKRR</sequence>
<feature type="compositionally biased region" description="Low complexity" evidence="1">
    <location>
        <begin position="605"/>
        <end position="623"/>
    </location>
</feature>
<dbReference type="AlphaFoldDB" id="L1MG67"/>
<feature type="domain" description="VWFA" evidence="3">
    <location>
        <begin position="45"/>
        <end position="232"/>
    </location>
</feature>
<organism evidence="4 5">
    <name type="scientific">Corynebacterium durum F0235</name>
    <dbReference type="NCBI Taxonomy" id="1035195"/>
    <lineage>
        <taxon>Bacteria</taxon>
        <taxon>Bacillati</taxon>
        <taxon>Actinomycetota</taxon>
        <taxon>Actinomycetes</taxon>
        <taxon>Mycobacteriales</taxon>
        <taxon>Corynebacteriaceae</taxon>
        <taxon>Corynebacterium</taxon>
    </lineage>
</organism>
<dbReference type="eggNOG" id="COG2304">
    <property type="taxonomic scope" value="Bacteria"/>
</dbReference>
<gene>
    <name evidence="4" type="ORF">HMPREF9997_01452</name>
</gene>
<evidence type="ECO:0000256" key="2">
    <source>
        <dbReference type="SAM" id="Phobius"/>
    </source>
</evidence>
<dbReference type="Proteomes" id="UP000010445">
    <property type="component" value="Unassembled WGS sequence"/>
</dbReference>
<accession>L1MG67</accession>
<dbReference type="InterPro" id="IPR036465">
    <property type="entry name" value="vWFA_dom_sf"/>
</dbReference>
<feature type="region of interest" description="Disordered" evidence="1">
    <location>
        <begin position="597"/>
        <end position="626"/>
    </location>
</feature>
<comment type="caution">
    <text evidence="4">The sequence shown here is derived from an EMBL/GenBank/DDBJ whole genome shotgun (WGS) entry which is preliminary data.</text>
</comment>
<name>L1MG67_9CORY</name>
<keyword evidence="2" id="KW-0812">Transmembrane</keyword>